<dbReference type="InterPro" id="IPR001647">
    <property type="entry name" value="HTH_TetR"/>
</dbReference>
<evidence type="ECO:0000313" key="4">
    <source>
        <dbReference type="EMBL" id="GAA5110108.1"/>
    </source>
</evidence>
<sequence length="210" mass="24225">MDKKQLYCGVKKRNYERLINIALEEYEHGNALSITELATKAKLSRATAYRYFPTQSELISAIVESSLGPIFQWQSDKDDPEERICDFLAFAFPQMLKHEGALRGALQVSLQQWAEERSTKKKQKNKLIRGNRKEILSTILAPLKKELSQDLYDTVIYTMSIIYGSEIFMVLKDIWQLDNEKIISLSQWIAKAVIHQARLESLELPSKPSE</sequence>
<dbReference type="SUPFAM" id="SSF46689">
    <property type="entry name" value="Homeodomain-like"/>
    <property type="match status" value="1"/>
</dbReference>
<keyword evidence="5" id="KW-1185">Reference proteome</keyword>
<accession>A0ABP9N8V5</accession>
<feature type="DNA-binding region" description="H-T-H motif" evidence="2">
    <location>
        <begin position="33"/>
        <end position="52"/>
    </location>
</feature>
<evidence type="ECO:0000259" key="3">
    <source>
        <dbReference type="PROSITE" id="PS50977"/>
    </source>
</evidence>
<keyword evidence="1 2" id="KW-0238">DNA-binding</keyword>
<dbReference type="EMBL" id="BAABHY010000001">
    <property type="protein sequence ID" value="GAA5110108.1"/>
    <property type="molecule type" value="Genomic_DNA"/>
</dbReference>
<dbReference type="Gene3D" id="1.10.357.10">
    <property type="entry name" value="Tetracycline Repressor, domain 2"/>
    <property type="match status" value="1"/>
</dbReference>
<name>A0ABP9N8V5_9GAMM</name>
<dbReference type="Proteomes" id="UP001500171">
    <property type="component" value="Unassembled WGS sequence"/>
</dbReference>
<dbReference type="InterPro" id="IPR009057">
    <property type="entry name" value="Homeodomain-like_sf"/>
</dbReference>
<evidence type="ECO:0000256" key="2">
    <source>
        <dbReference type="PROSITE-ProRule" id="PRU00335"/>
    </source>
</evidence>
<reference evidence="5" key="1">
    <citation type="journal article" date="2019" name="Int. J. Syst. Evol. Microbiol.">
        <title>The Global Catalogue of Microorganisms (GCM) 10K type strain sequencing project: providing services to taxonomists for standard genome sequencing and annotation.</title>
        <authorList>
            <consortium name="The Broad Institute Genomics Platform"/>
            <consortium name="The Broad Institute Genome Sequencing Center for Infectious Disease"/>
            <person name="Wu L."/>
            <person name="Ma J."/>
        </authorList>
    </citation>
    <scope>NUCLEOTIDE SEQUENCE [LARGE SCALE GENOMIC DNA]</scope>
    <source>
        <strain evidence="5">JCM 18050</strain>
    </source>
</reference>
<organism evidence="4 5">
    <name type="scientific">Orbus sasakiae</name>
    <dbReference type="NCBI Taxonomy" id="1078475"/>
    <lineage>
        <taxon>Bacteria</taxon>
        <taxon>Pseudomonadati</taxon>
        <taxon>Pseudomonadota</taxon>
        <taxon>Gammaproteobacteria</taxon>
        <taxon>Orbales</taxon>
        <taxon>Orbaceae</taxon>
        <taxon>Orbus</taxon>
    </lineage>
</organism>
<proteinExistence type="predicted"/>
<gene>
    <name evidence="4" type="ORF">GCM10023211_14170</name>
</gene>
<evidence type="ECO:0000313" key="5">
    <source>
        <dbReference type="Proteomes" id="UP001500171"/>
    </source>
</evidence>
<evidence type="ECO:0000256" key="1">
    <source>
        <dbReference type="ARBA" id="ARBA00023125"/>
    </source>
</evidence>
<dbReference type="PROSITE" id="PS50977">
    <property type="entry name" value="HTH_TETR_2"/>
    <property type="match status" value="1"/>
</dbReference>
<dbReference type="RefSeq" id="WP_345490337.1">
    <property type="nucleotide sequence ID" value="NZ_BAABHY010000001.1"/>
</dbReference>
<protein>
    <submittedName>
        <fullName evidence="4">TetR/AcrR family transcriptional regulator</fullName>
    </submittedName>
</protein>
<comment type="caution">
    <text evidence="4">The sequence shown here is derived from an EMBL/GenBank/DDBJ whole genome shotgun (WGS) entry which is preliminary data.</text>
</comment>
<feature type="domain" description="HTH tetR-type" evidence="3">
    <location>
        <begin position="12"/>
        <end position="70"/>
    </location>
</feature>